<organism evidence="1 2">
    <name type="scientific">Papaver somniferum</name>
    <name type="common">Opium poppy</name>
    <dbReference type="NCBI Taxonomy" id="3469"/>
    <lineage>
        <taxon>Eukaryota</taxon>
        <taxon>Viridiplantae</taxon>
        <taxon>Streptophyta</taxon>
        <taxon>Embryophyta</taxon>
        <taxon>Tracheophyta</taxon>
        <taxon>Spermatophyta</taxon>
        <taxon>Magnoliopsida</taxon>
        <taxon>Ranunculales</taxon>
        <taxon>Papaveraceae</taxon>
        <taxon>Papaveroideae</taxon>
        <taxon>Papaver</taxon>
    </lineage>
</organism>
<dbReference type="AlphaFoldDB" id="A0A4Y7JJN0"/>
<dbReference type="EMBL" id="CM010719">
    <property type="protein sequence ID" value="RZC61283.1"/>
    <property type="molecule type" value="Genomic_DNA"/>
</dbReference>
<reference evidence="1 2" key="1">
    <citation type="journal article" date="2018" name="Science">
        <title>The opium poppy genome and morphinan production.</title>
        <authorList>
            <person name="Guo L."/>
            <person name="Winzer T."/>
            <person name="Yang X."/>
            <person name="Li Y."/>
            <person name="Ning Z."/>
            <person name="He Z."/>
            <person name="Teodor R."/>
            <person name="Lu Y."/>
            <person name="Bowser T.A."/>
            <person name="Graham I.A."/>
            <person name="Ye K."/>
        </authorList>
    </citation>
    <scope>NUCLEOTIDE SEQUENCE [LARGE SCALE GENOMIC DNA]</scope>
    <source>
        <strain evidence="2">cv. HN1</strain>
        <tissue evidence="1">Leaves</tissue>
    </source>
</reference>
<dbReference type="Proteomes" id="UP000316621">
    <property type="component" value="Chromosome 5"/>
</dbReference>
<dbReference type="Gramene" id="RZC61283">
    <property type="protein sequence ID" value="RZC61283"/>
    <property type="gene ID" value="C5167_023049"/>
</dbReference>
<gene>
    <name evidence="1" type="ORF">C5167_023049</name>
</gene>
<evidence type="ECO:0000313" key="2">
    <source>
        <dbReference type="Proteomes" id="UP000316621"/>
    </source>
</evidence>
<keyword evidence="2" id="KW-1185">Reference proteome</keyword>
<protein>
    <submittedName>
        <fullName evidence="1">Uncharacterized protein</fullName>
    </submittedName>
</protein>
<sequence length="100" mass="11701">MNVFVPNDDDCDQLSLLLGYNEQAKPWQMVYLHSPYRPFGATSIRSYVSSFGDQFDENRYACRCYCRVLIPTIQFHHCWTVIADAELYSGHSIIRTLSQW</sequence>
<evidence type="ECO:0000313" key="1">
    <source>
        <dbReference type="EMBL" id="RZC61283.1"/>
    </source>
</evidence>
<accession>A0A4Y7JJN0</accession>
<proteinExistence type="predicted"/>
<name>A0A4Y7JJN0_PAPSO</name>